<accession>A0ABM0GH00</accession>
<keyword evidence="9 11" id="KW-0739">Sodium transport</keyword>
<protein>
    <submittedName>
        <fullName evidence="14">Amiloride sensitive cation channel-like protein</fullName>
    </submittedName>
</protein>
<evidence type="ECO:0000313" key="14">
    <source>
        <dbReference type="RefSeq" id="NP_001171936.1"/>
    </source>
</evidence>
<evidence type="ECO:0000256" key="2">
    <source>
        <dbReference type="ARBA" id="ARBA00022448"/>
    </source>
</evidence>
<dbReference type="Gene3D" id="2.60.470.10">
    <property type="entry name" value="Acid-sensing ion channels like domains"/>
    <property type="match status" value="1"/>
</dbReference>
<keyword evidence="5 12" id="KW-1133">Transmembrane helix</keyword>
<name>A0ABM0GH00_SACKO</name>
<keyword evidence="2 11" id="KW-0813">Transport</keyword>
<evidence type="ECO:0000256" key="3">
    <source>
        <dbReference type="ARBA" id="ARBA00022461"/>
    </source>
</evidence>
<dbReference type="PANTHER" id="PTHR11690:SF286">
    <property type="entry name" value="ACID-SENSING ION CHANNEL 5"/>
    <property type="match status" value="1"/>
</dbReference>
<reference evidence="14" key="1">
    <citation type="journal article" date="2008" name="Biol. Bull.">
        <title>cDNA sequences for transcription factors and signaling proteins of the hemichordate Saccoglossus kowalevskii: efficacy of the expressed sequence tag (EST) approach for evolutionary and developmental studies of a new organism.</title>
        <authorList>
            <person name="Freeman R.M. Jr."/>
            <person name="Wu M."/>
            <person name="Cordonnier-Pratt M.M."/>
            <person name="Pratt L.H."/>
            <person name="Gruber C.E."/>
            <person name="Smith M."/>
            <person name="Lander E.S."/>
            <person name="Stange-Thomann N."/>
            <person name="Lowe C.J."/>
            <person name="Gerhart J."/>
            <person name="Kirschner M."/>
        </authorList>
    </citation>
    <scope>NUCLEOTIDE SEQUENCE</scope>
</reference>
<evidence type="ECO:0000256" key="9">
    <source>
        <dbReference type="ARBA" id="ARBA00023201"/>
    </source>
</evidence>
<feature type="transmembrane region" description="Helical" evidence="12">
    <location>
        <begin position="421"/>
        <end position="440"/>
    </location>
</feature>
<keyword evidence="6" id="KW-0915">Sodium</keyword>
<evidence type="ECO:0000256" key="12">
    <source>
        <dbReference type="SAM" id="Phobius"/>
    </source>
</evidence>
<dbReference type="PANTHER" id="PTHR11690">
    <property type="entry name" value="AMILORIDE-SENSITIVE SODIUM CHANNEL-RELATED"/>
    <property type="match status" value="1"/>
</dbReference>
<keyword evidence="7 11" id="KW-0406">Ion transport</keyword>
<proteinExistence type="inferred from homology"/>
<dbReference type="RefSeq" id="NP_001171936.1">
    <property type="nucleotide sequence ID" value="NM_001185007.1"/>
</dbReference>
<keyword evidence="10 11" id="KW-0407">Ion channel</keyword>
<comment type="subcellular location">
    <subcellularLocation>
        <location evidence="1">Membrane</location>
        <topology evidence="1">Multi-pass membrane protein</topology>
    </subcellularLocation>
</comment>
<evidence type="ECO:0000256" key="1">
    <source>
        <dbReference type="ARBA" id="ARBA00004141"/>
    </source>
</evidence>
<dbReference type="GeneID" id="100378383"/>
<dbReference type="Gene3D" id="1.10.287.770">
    <property type="entry name" value="YojJ-like"/>
    <property type="match status" value="1"/>
</dbReference>
<dbReference type="Pfam" id="PF00858">
    <property type="entry name" value="ASC"/>
    <property type="match status" value="1"/>
</dbReference>
<organism evidence="13 14">
    <name type="scientific">Saccoglossus kowalevskii</name>
    <name type="common">Acorn worm</name>
    <dbReference type="NCBI Taxonomy" id="10224"/>
    <lineage>
        <taxon>Eukaryota</taxon>
        <taxon>Metazoa</taxon>
        <taxon>Hemichordata</taxon>
        <taxon>Enteropneusta</taxon>
        <taxon>Harrimaniidae</taxon>
        <taxon>Saccoglossus</taxon>
    </lineage>
</organism>
<evidence type="ECO:0000256" key="4">
    <source>
        <dbReference type="ARBA" id="ARBA00022692"/>
    </source>
</evidence>
<feature type="transmembrane region" description="Helical" evidence="12">
    <location>
        <begin position="30"/>
        <end position="51"/>
    </location>
</feature>
<evidence type="ECO:0000256" key="6">
    <source>
        <dbReference type="ARBA" id="ARBA00023053"/>
    </source>
</evidence>
<sequence>MADSTESMDYKFATSTTMHGVARVAENSRLSVRVIWIIVVLACIGVCVWQISLRFINYMEYNTNTEISINYPGRLEFPAVTFCNFNRYTYSLLNKYVNNSWNILLYLQLANTQQPVYHTEMLQHYGITLELLQRDLERKFPDGLDVENFTRAIGWQLNDFTLPLCQWRGHKCFPQNFTHTFTRFGNCYTFNGGDEYIDQRIPGAGHGLSVVLNIQQSEYTESLYGNIEAGIKFLVHPKEEPPQIGSQGYALHPGTRAFADIRQVRYISLEPPWGQCDNNAALDYFTSYSLSGCSLEYLKSLIYKDCGCRPLFIPGNEPVCSLNQSSTCVQQISAEWASNAPELPCTVPCNYTLYPTSLSYTTFPSTNVAEQFEILLDITLEDMRENYVYLDVYYSQIQYEQYKQTKAMTSSALLSDVGGQFGLFIGISVITFVEIIEYIAKKITRKCCRAEKSMKVNSYNGEPHSTRN</sequence>
<dbReference type="InterPro" id="IPR001873">
    <property type="entry name" value="ENaC"/>
</dbReference>
<reference evidence="14" key="2">
    <citation type="submission" date="2025-08" db="UniProtKB">
        <authorList>
            <consortium name="RefSeq"/>
        </authorList>
    </citation>
    <scope>IDENTIFICATION</scope>
</reference>
<keyword evidence="8 12" id="KW-0472">Membrane</keyword>
<keyword evidence="4 11" id="KW-0812">Transmembrane</keyword>
<evidence type="ECO:0000256" key="5">
    <source>
        <dbReference type="ARBA" id="ARBA00022989"/>
    </source>
</evidence>
<evidence type="ECO:0000256" key="8">
    <source>
        <dbReference type="ARBA" id="ARBA00023136"/>
    </source>
</evidence>
<evidence type="ECO:0000313" key="13">
    <source>
        <dbReference type="Proteomes" id="UP000694865"/>
    </source>
</evidence>
<keyword evidence="3 11" id="KW-0894">Sodium channel</keyword>
<evidence type="ECO:0000256" key="7">
    <source>
        <dbReference type="ARBA" id="ARBA00023065"/>
    </source>
</evidence>
<dbReference type="PRINTS" id="PR01078">
    <property type="entry name" value="AMINACHANNEL"/>
</dbReference>
<evidence type="ECO:0000256" key="11">
    <source>
        <dbReference type="RuleBase" id="RU000679"/>
    </source>
</evidence>
<gene>
    <name evidence="14" type="primary">LOC100378383</name>
</gene>
<dbReference type="Proteomes" id="UP000694865">
    <property type="component" value="Unplaced"/>
</dbReference>
<evidence type="ECO:0000256" key="10">
    <source>
        <dbReference type="ARBA" id="ARBA00023303"/>
    </source>
</evidence>
<comment type="similarity">
    <text evidence="11">Belongs to the amiloride-sensitive sodium channel (TC 1.A.6) family.</text>
</comment>
<keyword evidence="13" id="KW-1185">Reference proteome</keyword>